<dbReference type="Proteomes" id="UP001500665">
    <property type="component" value="Unassembled WGS sequence"/>
</dbReference>
<evidence type="ECO:0000256" key="1">
    <source>
        <dbReference type="SAM" id="Phobius"/>
    </source>
</evidence>
<evidence type="ECO:0000313" key="2">
    <source>
        <dbReference type="EMBL" id="GAA0961301.1"/>
    </source>
</evidence>
<keyword evidence="3" id="KW-1185">Reference proteome</keyword>
<feature type="transmembrane region" description="Helical" evidence="1">
    <location>
        <begin position="33"/>
        <end position="55"/>
    </location>
</feature>
<keyword evidence="1" id="KW-0812">Transmembrane</keyword>
<protein>
    <submittedName>
        <fullName evidence="2">Uncharacterized protein</fullName>
    </submittedName>
</protein>
<proteinExistence type="predicted"/>
<accession>A0ABN1RPS8</accession>
<reference evidence="2 3" key="1">
    <citation type="journal article" date="2019" name="Int. J. Syst. Evol. Microbiol.">
        <title>The Global Catalogue of Microorganisms (GCM) 10K type strain sequencing project: providing services to taxonomists for standard genome sequencing and annotation.</title>
        <authorList>
            <consortium name="The Broad Institute Genomics Platform"/>
            <consortium name="The Broad Institute Genome Sequencing Center for Infectious Disease"/>
            <person name="Wu L."/>
            <person name="Ma J."/>
        </authorList>
    </citation>
    <scope>NUCLEOTIDE SEQUENCE [LARGE SCALE GENOMIC DNA]</scope>
    <source>
        <strain evidence="2 3">JCM 10696</strain>
    </source>
</reference>
<name>A0ABN1RPS8_9ACTN</name>
<dbReference type="EMBL" id="BAAAHH010000025">
    <property type="protein sequence ID" value="GAA0961301.1"/>
    <property type="molecule type" value="Genomic_DNA"/>
</dbReference>
<sequence>MYAKLPFGTLFFLLGVAAMPGASVPVQVARVLLAVAGAGYGLYLIFLLGVLIARLRIRSAEFRERRAL</sequence>
<evidence type="ECO:0000313" key="3">
    <source>
        <dbReference type="Proteomes" id="UP001500665"/>
    </source>
</evidence>
<keyword evidence="1" id="KW-0472">Membrane</keyword>
<keyword evidence="1" id="KW-1133">Transmembrane helix</keyword>
<dbReference type="RefSeq" id="WP_344243744.1">
    <property type="nucleotide sequence ID" value="NZ_BAAAHH010000025.1"/>
</dbReference>
<organism evidence="2 3">
    <name type="scientific">Actinocorallia libanotica</name>
    <dbReference type="NCBI Taxonomy" id="46162"/>
    <lineage>
        <taxon>Bacteria</taxon>
        <taxon>Bacillati</taxon>
        <taxon>Actinomycetota</taxon>
        <taxon>Actinomycetes</taxon>
        <taxon>Streptosporangiales</taxon>
        <taxon>Thermomonosporaceae</taxon>
        <taxon>Actinocorallia</taxon>
    </lineage>
</organism>
<gene>
    <name evidence="2" type="ORF">GCM10009550_53690</name>
</gene>
<comment type="caution">
    <text evidence="2">The sequence shown here is derived from an EMBL/GenBank/DDBJ whole genome shotgun (WGS) entry which is preliminary data.</text>
</comment>